<evidence type="ECO:0000256" key="1">
    <source>
        <dbReference type="SAM" id="Phobius"/>
    </source>
</evidence>
<evidence type="ECO:0000313" key="3">
    <source>
        <dbReference type="Proteomes" id="UP000320042"/>
    </source>
</evidence>
<dbReference type="InterPro" id="IPR025962">
    <property type="entry name" value="SdpI/YhfL"/>
</dbReference>
<accession>A0A563UEB6</accession>
<dbReference type="Proteomes" id="UP000320042">
    <property type="component" value="Unassembled WGS sequence"/>
</dbReference>
<dbReference type="Pfam" id="PF13630">
    <property type="entry name" value="SdpI"/>
    <property type="match status" value="1"/>
</dbReference>
<dbReference type="AlphaFoldDB" id="A0A563UEB6"/>
<proteinExistence type="predicted"/>
<organism evidence="2 3">
    <name type="scientific">Mucilaginibacter pallidiroseus</name>
    <dbReference type="NCBI Taxonomy" id="2599295"/>
    <lineage>
        <taxon>Bacteria</taxon>
        <taxon>Pseudomonadati</taxon>
        <taxon>Bacteroidota</taxon>
        <taxon>Sphingobacteriia</taxon>
        <taxon>Sphingobacteriales</taxon>
        <taxon>Sphingobacteriaceae</taxon>
        <taxon>Mucilaginibacter</taxon>
    </lineage>
</organism>
<reference evidence="2 3" key="1">
    <citation type="submission" date="2019-07" db="EMBL/GenBank/DDBJ databases">
        <authorList>
            <person name="Kim J."/>
        </authorList>
    </citation>
    <scope>NUCLEOTIDE SEQUENCE [LARGE SCALE GENOMIC DNA]</scope>
    <source>
        <strain evidence="3">dk17</strain>
    </source>
</reference>
<dbReference type="OrthoDB" id="3173919at2"/>
<name>A0A563UEB6_9SPHI</name>
<feature type="transmembrane region" description="Helical" evidence="1">
    <location>
        <begin position="6"/>
        <end position="24"/>
    </location>
</feature>
<feature type="transmembrane region" description="Helical" evidence="1">
    <location>
        <begin position="90"/>
        <end position="111"/>
    </location>
</feature>
<gene>
    <name evidence="2" type="ORF">FPZ43_07585</name>
</gene>
<protein>
    <submittedName>
        <fullName evidence="2">SdpI family protein</fullName>
    </submittedName>
</protein>
<dbReference type="RefSeq" id="WP_146381270.1">
    <property type="nucleotide sequence ID" value="NZ_VOEJ01000003.1"/>
</dbReference>
<keyword evidence="1" id="KW-1133">Transmembrane helix</keyword>
<evidence type="ECO:0000313" key="2">
    <source>
        <dbReference type="EMBL" id="TWR29715.1"/>
    </source>
</evidence>
<keyword evidence="3" id="KW-1185">Reference proteome</keyword>
<keyword evidence="1" id="KW-0812">Transmembrane</keyword>
<keyword evidence="1" id="KW-0472">Membrane</keyword>
<sequence>MSYEHWIIGPQLIGLVFVIAGTVTKRYPPKSINPLYGYRMPSATKNQETWNAANKYSAQFMTKIGVALLITGLAISAILQLLGINLDGFMGVQCGLLIMSSMGAAVMLIVYTEKHLSKLFDEKT</sequence>
<comment type="caution">
    <text evidence="2">The sequence shown here is derived from an EMBL/GenBank/DDBJ whole genome shotgun (WGS) entry which is preliminary data.</text>
</comment>
<feature type="transmembrane region" description="Helical" evidence="1">
    <location>
        <begin position="64"/>
        <end position="84"/>
    </location>
</feature>
<dbReference type="EMBL" id="VOEJ01000003">
    <property type="protein sequence ID" value="TWR29715.1"/>
    <property type="molecule type" value="Genomic_DNA"/>
</dbReference>